<dbReference type="VEuPathDB" id="VectorBase:GBRI021352"/>
<keyword evidence="3" id="KW-1185">Reference proteome</keyword>
<dbReference type="Proteomes" id="UP000091820">
    <property type="component" value="Unassembled WGS sequence"/>
</dbReference>
<evidence type="ECO:0000313" key="3">
    <source>
        <dbReference type="Proteomes" id="UP000091820"/>
    </source>
</evidence>
<accession>A0A1A9WIU6</accession>
<keyword evidence="1" id="KW-0812">Transmembrane</keyword>
<protein>
    <submittedName>
        <fullName evidence="2">Uncharacterized protein</fullName>
    </submittedName>
</protein>
<organism evidence="2 3">
    <name type="scientific">Glossina brevipalpis</name>
    <dbReference type="NCBI Taxonomy" id="37001"/>
    <lineage>
        <taxon>Eukaryota</taxon>
        <taxon>Metazoa</taxon>
        <taxon>Ecdysozoa</taxon>
        <taxon>Arthropoda</taxon>
        <taxon>Hexapoda</taxon>
        <taxon>Insecta</taxon>
        <taxon>Pterygota</taxon>
        <taxon>Neoptera</taxon>
        <taxon>Endopterygota</taxon>
        <taxon>Diptera</taxon>
        <taxon>Brachycera</taxon>
        <taxon>Muscomorpha</taxon>
        <taxon>Hippoboscoidea</taxon>
        <taxon>Glossinidae</taxon>
        <taxon>Glossina</taxon>
    </lineage>
</organism>
<name>A0A1A9WIU6_9MUSC</name>
<reference evidence="3" key="1">
    <citation type="submission" date="2014-03" db="EMBL/GenBank/DDBJ databases">
        <authorList>
            <person name="Aksoy S."/>
            <person name="Warren W."/>
            <person name="Wilson R.K."/>
        </authorList>
    </citation>
    <scope>NUCLEOTIDE SEQUENCE [LARGE SCALE GENOMIC DNA]</scope>
    <source>
        <strain evidence="3">IAEA</strain>
    </source>
</reference>
<evidence type="ECO:0000256" key="1">
    <source>
        <dbReference type="SAM" id="Phobius"/>
    </source>
</evidence>
<reference evidence="2" key="2">
    <citation type="submission" date="2020-05" db="UniProtKB">
        <authorList>
            <consortium name="EnsemblMetazoa"/>
        </authorList>
    </citation>
    <scope>IDENTIFICATION</scope>
    <source>
        <strain evidence="2">IAEA</strain>
    </source>
</reference>
<evidence type="ECO:0000313" key="2">
    <source>
        <dbReference type="EnsemblMetazoa" id="GBRI021352-PA"/>
    </source>
</evidence>
<sequence>MAGAAATLTAGAGAATATGAAATLTAAYDTAGAAAYDTAGAAAYVTAGAAATLIAGAAANRIAGAAKSHQKFHIVAVGLDNKLKFFACHSSHNLTLCQVKIDESCDVCCEDERRPHVTILQYCIPQRVTM</sequence>
<dbReference type="AlphaFoldDB" id="A0A1A9WIU6"/>
<proteinExistence type="predicted"/>
<feature type="transmembrane region" description="Helical" evidence="1">
    <location>
        <begin position="43"/>
        <end position="63"/>
    </location>
</feature>
<keyword evidence="1" id="KW-0472">Membrane</keyword>
<keyword evidence="1" id="KW-1133">Transmembrane helix</keyword>
<dbReference type="EnsemblMetazoa" id="GBRI021352-RA">
    <property type="protein sequence ID" value="GBRI021352-PA"/>
    <property type="gene ID" value="GBRI021352"/>
</dbReference>